<keyword evidence="1" id="KW-0479">Metal-binding</keyword>
<dbReference type="EMBL" id="BSDZ01000080">
    <property type="protein sequence ID" value="GLI68695.1"/>
    <property type="molecule type" value="Genomic_DNA"/>
</dbReference>
<keyword evidence="1" id="KW-0863">Zinc-finger</keyword>
<protein>
    <recommendedName>
        <fullName evidence="3">GATA-type domain-containing protein</fullName>
    </recommendedName>
</protein>
<dbReference type="Pfam" id="PF00320">
    <property type="entry name" value="GATA"/>
    <property type="match status" value="1"/>
</dbReference>
<evidence type="ECO:0000256" key="2">
    <source>
        <dbReference type="SAM" id="MobiDB-lite"/>
    </source>
</evidence>
<accession>A0ABQ5SFQ7</accession>
<keyword evidence="5" id="KW-1185">Reference proteome</keyword>
<evidence type="ECO:0000313" key="4">
    <source>
        <dbReference type="EMBL" id="GLI68695.1"/>
    </source>
</evidence>
<feature type="region of interest" description="Disordered" evidence="2">
    <location>
        <begin position="451"/>
        <end position="526"/>
    </location>
</feature>
<dbReference type="SUPFAM" id="SSF57716">
    <property type="entry name" value="Glucocorticoid receptor-like (DNA-binding domain)"/>
    <property type="match status" value="1"/>
</dbReference>
<dbReference type="PROSITE" id="PS50114">
    <property type="entry name" value="GATA_ZN_FINGER_2"/>
    <property type="match status" value="1"/>
</dbReference>
<evidence type="ECO:0000259" key="3">
    <source>
        <dbReference type="PROSITE" id="PS50114"/>
    </source>
</evidence>
<gene>
    <name evidence="4" type="ORF">VaNZ11_013157</name>
</gene>
<evidence type="ECO:0000256" key="1">
    <source>
        <dbReference type="PROSITE-ProRule" id="PRU00094"/>
    </source>
</evidence>
<dbReference type="Gene3D" id="3.30.50.10">
    <property type="entry name" value="Erythroid Transcription Factor GATA-1, subunit A"/>
    <property type="match status" value="1"/>
</dbReference>
<feature type="compositionally biased region" description="Low complexity" evidence="2">
    <location>
        <begin position="631"/>
        <end position="642"/>
    </location>
</feature>
<feature type="domain" description="GATA-type" evidence="3">
    <location>
        <begin position="107"/>
        <end position="146"/>
    </location>
</feature>
<dbReference type="InterPro" id="IPR000679">
    <property type="entry name" value="Znf_GATA"/>
</dbReference>
<name>A0ABQ5SFQ7_9CHLO</name>
<feature type="region of interest" description="Disordered" evidence="2">
    <location>
        <begin position="620"/>
        <end position="642"/>
    </location>
</feature>
<feature type="compositionally biased region" description="Low complexity" evidence="2">
    <location>
        <begin position="517"/>
        <end position="526"/>
    </location>
</feature>
<sequence length="642" mass="65897">MLVIGLFQWVDNDLHVRAERVDGGRQGGVFAHAKARALLEVVRLAFEEGIGFEAEFLSPGSATVQGDAEGPDNDGLSFPKSKNGKELAQHPAHPPHRSSGTGNSSRLVAGGPCMWCSVTATPQWRRPRGTNKLLCNACGIFFTRYGKLPERSHHIHAAANQTPIAAVAVAPPAHPGMPSSVPAVKEPYPLQSQGDVDQAEPAHNWPAEIDATDAGGWNLHEQVKAESQQKAVQRETVSSRTGGISSQTRSSAHKRKGAPQLESELLPCMERSTSVDMDTKASPAPSEPPVAASLPVRATSPMHALSAHSGLSRLVMQSAAPAGAASVSVSGRITTPAGSTAAAAAAAIMERPVSTLINVAPLVLGLQKISQRQHLGLLDPSITGLGALSSLPSYLQGPGSAAPVIQGKSSPADVVRGLGHPGFVQSHGLGRAATTLTLPPKLRPRPLLLPNAALAAPPPRPSYVRPSKRHWRPLAGESDDSNVSTDSHAAMNGDPGTPHDDDEGGTATAGPNFTNITTTSGSASSATVGTLGRLSYSPLTPPAGAHSLSAILARPGMAVPSTLVAAAADGVNTGSDGNPLLPPPLASEAIALQPLLAGAGPDPLSAAQLLLPQPQAVLLRARKSKGPRGHAASATPSSSTQS</sequence>
<organism evidence="4 5">
    <name type="scientific">Volvox africanus</name>
    <dbReference type="NCBI Taxonomy" id="51714"/>
    <lineage>
        <taxon>Eukaryota</taxon>
        <taxon>Viridiplantae</taxon>
        <taxon>Chlorophyta</taxon>
        <taxon>core chlorophytes</taxon>
        <taxon>Chlorophyceae</taxon>
        <taxon>CS clade</taxon>
        <taxon>Chlamydomonadales</taxon>
        <taxon>Volvocaceae</taxon>
        <taxon>Volvox</taxon>
    </lineage>
</organism>
<feature type="region of interest" description="Disordered" evidence="2">
    <location>
        <begin position="62"/>
        <end position="104"/>
    </location>
</feature>
<proteinExistence type="predicted"/>
<evidence type="ECO:0000313" key="5">
    <source>
        <dbReference type="Proteomes" id="UP001165090"/>
    </source>
</evidence>
<dbReference type="Proteomes" id="UP001165090">
    <property type="component" value="Unassembled WGS sequence"/>
</dbReference>
<feature type="region of interest" description="Disordered" evidence="2">
    <location>
        <begin position="222"/>
        <end position="267"/>
    </location>
</feature>
<keyword evidence="1" id="KW-0862">Zinc</keyword>
<dbReference type="CDD" id="cd00202">
    <property type="entry name" value="ZnF_GATA"/>
    <property type="match status" value="1"/>
</dbReference>
<dbReference type="InterPro" id="IPR013088">
    <property type="entry name" value="Znf_NHR/GATA"/>
</dbReference>
<comment type="caution">
    <text evidence="4">The sequence shown here is derived from an EMBL/GenBank/DDBJ whole genome shotgun (WGS) entry which is preliminary data.</text>
</comment>
<reference evidence="4 5" key="1">
    <citation type="journal article" date="2023" name="IScience">
        <title>Expanded male sex-determining region conserved during the evolution of homothallism in the green alga Volvox.</title>
        <authorList>
            <person name="Yamamoto K."/>
            <person name="Matsuzaki R."/>
            <person name="Mahakham W."/>
            <person name="Heman W."/>
            <person name="Sekimoto H."/>
            <person name="Kawachi M."/>
            <person name="Minakuchi Y."/>
            <person name="Toyoda A."/>
            <person name="Nozaki H."/>
        </authorList>
    </citation>
    <scope>NUCLEOTIDE SEQUENCE [LARGE SCALE GENOMIC DNA]</scope>
    <source>
        <strain evidence="4 5">NIES-4468</strain>
    </source>
</reference>
<dbReference type="SMART" id="SM00401">
    <property type="entry name" value="ZnF_GATA"/>
    <property type="match status" value="1"/>
</dbReference>
<feature type="compositionally biased region" description="Polar residues" evidence="2">
    <location>
        <begin position="225"/>
        <end position="250"/>
    </location>
</feature>